<proteinExistence type="predicted"/>
<accession>A0AC35GQH5</accession>
<evidence type="ECO:0000313" key="1">
    <source>
        <dbReference type="Proteomes" id="UP000887580"/>
    </source>
</evidence>
<organism evidence="1 2">
    <name type="scientific">Panagrolaimus sp. PS1159</name>
    <dbReference type="NCBI Taxonomy" id="55785"/>
    <lineage>
        <taxon>Eukaryota</taxon>
        <taxon>Metazoa</taxon>
        <taxon>Ecdysozoa</taxon>
        <taxon>Nematoda</taxon>
        <taxon>Chromadorea</taxon>
        <taxon>Rhabditida</taxon>
        <taxon>Tylenchina</taxon>
        <taxon>Panagrolaimomorpha</taxon>
        <taxon>Panagrolaimoidea</taxon>
        <taxon>Panagrolaimidae</taxon>
        <taxon>Panagrolaimus</taxon>
    </lineage>
</organism>
<protein>
    <submittedName>
        <fullName evidence="2">Uncharacterized protein</fullName>
    </submittedName>
</protein>
<evidence type="ECO:0000313" key="2">
    <source>
        <dbReference type="WBParaSite" id="PS1159_v2.g7702.t1"/>
    </source>
</evidence>
<reference evidence="2" key="1">
    <citation type="submission" date="2022-11" db="UniProtKB">
        <authorList>
            <consortium name="WormBaseParasite"/>
        </authorList>
    </citation>
    <scope>IDENTIFICATION</scope>
</reference>
<sequence length="177" mass="20390">MYDVDIKNILEFNQIVYFLSDQKFCQRKRLQKSFAKGTVATSKLPNSEVFDYCKERKELLSSDKSSEWLKLNNNDEEKSAKQWKTKYSFSNTNKSTLSLHISAYEKSVEVDTSDSFGGKNDISGSIRNEKQLFLTSKFIIQNPFEFPRQQSDKVPPSEVSEFRASQSLLNPNKASNN</sequence>
<name>A0AC35GQH5_9BILA</name>
<dbReference type="Proteomes" id="UP000887580">
    <property type="component" value="Unplaced"/>
</dbReference>
<dbReference type="WBParaSite" id="PS1159_v2.g7702.t1">
    <property type="protein sequence ID" value="PS1159_v2.g7702.t1"/>
    <property type="gene ID" value="PS1159_v2.g7702"/>
</dbReference>